<dbReference type="AlphaFoldDB" id="A0A845QL75"/>
<name>A0A845QL75_9FIRM</name>
<evidence type="ECO:0000256" key="1">
    <source>
        <dbReference type="ARBA" id="ARBA00022908"/>
    </source>
</evidence>
<feature type="active site" description="O-(5'-phospho-DNA)-serine intermediate" evidence="4 5">
    <location>
        <position position="9"/>
    </location>
</feature>
<keyword evidence="8" id="KW-1185">Reference proteome</keyword>
<protein>
    <submittedName>
        <fullName evidence="7">Recombinase family protein</fullName>
    </submittedName>
</protein>
<dbReference type="GO" id="GO:0015074">
    <property type="term" value="P:DNA integration"/>
    <property type="evidence" value="ECO:0007669"/>
    <property type="project" value="UniProtKB-KW"/>
</dbReference>
<dbReference type="EMBL" id="QXWK01000015">
    <property type="protein sequence ID" value="NBH61821.1"/>
    <property type="molecule type" value="Genomic_DNA"/>
</dbReference>
<dbReference type="InterPro" id="IPR050639">
    <property type="entry name" value="SSR_resolvase"/>
</dbReference>
<dbReference type="PROSITE" id="PS00397">
    <property type="entry name" value="RECOMBINASES_1"/>
    <property type="match status" value="1"/>
</dbReference>
<dbReference type="Pfam" id="PF00239">
    <property type="entry name" value="Resolvase"/>
    <property type="match status" value="1"/>
</dbReference>
<sequence length="192" mass="22304">MNYGYARVSSKDQNLDRQLLVLQEFGISDKHIYVDRKSGKDFERPGYKKLIRRLKPQDVLVIGSIDRLGRNYDEILNQWRLITKEKRVDVVVLDMPLLDTRQKGKDLTGTFIADLVLQILSYVAQTEREYIKKRQAEGIAAAKQRGVKFGRPKLQIPEEFAQCKTLYETNQITSREAAAMLQVSQPTFLRWL</sequence>
<dbReference type="RefSeq" id="WP_160202104.1">
    <property type="nucleotide sequence ID" value="NZ_QXWK01000015.1"/>
</dbReference>
<evidence type="ECO:0000313" key="8">
    <source>
        <dbReference type="Proteomes" id="UP000446866"/>
    </source>
</evidence>
<dbReference type="PANTHER" id="PTHR30461">
    <property type="entry name" value="DNA-INVERTASE FROM LAMBDOID PROPHAGE"/>
    <property type="match status" value="1"/>
</dbReference>
<dbReference type="GO" id="GO:0000150">
    <property type="term" value="F:DNA strand exchange activity"/>
    <property type="evidence" value="ECO:0007669"/>
    <property type="project" value="InterPro"/>
</dbReference>
<comment type="caution">
    <text evidence="7">The sequence shown here is derived from an EMBL/GenBank/DDBJ whole genome shotgun (WGS) entry which is preliminary data.</text>
</comment>
<evidence type="ECO:0000256" key="4">
    <source>
        <dbReference type="PIRSR" id="PIRSR606118-50"/>
    </source>
</evidence>
<evidence type="ECO:0000256" key="2">
    <source>
        <dbReference type="ARBA" id="ARBA00023125"/>
    </source>
</evidence>
<gene>
    <name evidence="7" type="ORF">D0435_09165</name>
</gene>
<evidence type="ECO:0000313" key="7">
    <source>
        <dbReference type="EMBL" id="NBH61821.1"/>
    </source>
</evidence>
<dbReference type="InterPro" id="IPR006119">
    <property type="entry name" value="Resolv_N"/>
</dbReference>
<dbReference type="InterPro" id="IPR006118">
    <property type="entry name" value="Recombinase_CS"/>
</dbReference>
<keyword evidence="3" id="KW-0233">DNA recombination</keyword>
<keyword evidence="1" id="KW-0229">DNA integration</keyword>
<feature type="domain" description="Resolvase/invertase-type recombinase catalytic" evidence="6">
    <location>
        <begin position="1"/>
        <end position="146"/>
    </location>
</feature>
<dbReference type="PROSITE" id="PS51736">
    <property type="entry name" value="RECOMBINASES_3"/>
    <property type="match status" value="1"/>
</dbReference>
<dbReference type="SMART" id="SM00857">
    <property type="entry name" value="Resolvase"/>
    <property type="match status" value="1"/>
</dbReference>
<dbReference type="Gene3D" id="3.40.50.1390">
    <property type="entry name" value="Resolvase, N-terminal catalytic domain"/>
    <property type="match status" value="1"/>
</dbReference>
<keyword evidence="2" id="KW-0238">DNA-binding</keyword>
<evidence type="ECO:0000256" key="5">
    <source>
        <dbReference type="PROSITE-ProRule" id="PRU10137"/>
    </source>
</evidence>
<accession>A0A845QL75</accession>
<dbReference type="InterPro" id="IPR036162">
    <property type="entry name" value="Resolvase-like_N_sf"/>
</dbReference>
<organism evidence="7 8">
    <name type="scientific">Anaerotruncus colihominis</name>
    <dbReference type="NCBI Taxonomy" id="169435"/>
    <lineage>
        <taxon>Bacteria</taxon>
        <taxon>Bacillati</taxon>
        <taxon>Bacillota</taxon>
        <taxon>Clostridia</taxon>
        <taxon>Eubacteriales</taxon>
        <taxon>Oscillospiraceae</taxon>
        <taxon>Anaerotruncus</taxon>
    </lineage>
</organism>
<reference evidence="7 8" key="1">
    <citation type="submission" date="2018-08" db="EMBL/GenBank/DDBJ databases">
        <title>Murine metabolic-syndrome-specific gut microbial biobank.</title>
        <authorList>
            <person name="Liu C."/>
        </authorList>
    </citation>
    <scope>NUCLEOTIDE SEQUENCE [LARGE SCALE GENOMIC DNA]</scope>
    <source>
        <strain evidence="7 8">28</strain>
    </source>
</reference>
<dbReference type="SUPFAM" id="SSF53041">
    <property type="entry name" value="Resolvase-like"/>
    <property type="match status" value="1"/>
</dbReference>
<dbReference type="CDD" id="cd03768">
    <property type="entry name" value="SR_ResInv"/>
    <property type="match status" value="1"/>
</dbReference>
<proteinExistence type="predicted"/>
<dbReference type="GO" id="GO:0003677">
    <property type="term" value="F:DNA binding"/>
    <property type="evidence" value="ECO:0007669"/>
    <property type="project" value="UniProtKB-KW"/>
</dbReference>
<dbReference type="Proteomes" id="UP000446866">
    <property type="component" value="Unassembled WGS sequence"/>
</dbReference>
<dbReference type="PANTHER" id="PTHR30461:SF2">
    <property type="entry name" value="SERINE RECOMBINASE PINE-RELATED"/>
    <property type="match status" value="1"/>
</dbReference>
<evidence type="ECO:0000259" key="6">
    <source>
        <dbReference type="PROSITE" id="PS51736"/>
    </source>
</evidence>
<evidence type="ECO:0000256" key="3">
    <source>
        <dbReference type="ARBA" id="ARBA00023172"/>
    </source>
</evidence>